<organism evidence="2 3">
    <name type="scientific">Vanilla planifolia</name>
    <name type="common">Vanilla</name>
    <dbReference type="NCBI Taxonomy" id="51239"/>
    <lineage>
        <taxon>Eukaryota</taxon>
        <taxon>Viridiplantae</taxon>
        <taxon>Streptophyta</taxon>
        <taxon>Embryophyta</taxon>
        <taxon>Tracheophyta</taxon>
        <taxon>Spermatophyta</taxon>
        <taxon>Magnoliopsida</taxon>
        <taxon>Liliopsida</taxon>
        <taxon>Asparagales</taxon>
        <taxon>Orchidaceae</taxon>
        <taxon>Vanilloideae</taxon>
        <taxon>Vanilleae</taxon>
        <taxon>Vanilla</taxon>
    </lineage>
</organism>
<dbReference type="PANTHER" id="PTHR33115">
    <property type="entry name" value="ARM REPEAT SUPERFAMILY PROTEIN"/>
    <property type="match status" value="1"/>
</dbReference>
<feature type="region of interest" description="Disordered" evidence="1">
    <location>
        <begin position="57"/>
        <end position="86"/>
    </location>
</feature>
<protein>
    <submittedName>
        <fullName evidence="2">Uncharacterized protein</fullName>
    </submittedName>
</protein>
<evidence type="ECO:0000256" key="1">
    <source>
        <dbReference type="SAM" id="MobiDB-lite"/>
    </source>
</evidence>
<dbReference type="EMBL" id="JADCNM010000005">
    <property type="protein sequence ID" value="KAG0482881.1"/>
    <property type="molecule type" value="Genomic_DNA"/>
</dbReference>
<feature type="region of interest" description="Disordered" evidence="1">
    <location>
        <begin position="98"/>
        <end position="150"/>
    </location>
</feature>
<accession>A0A835R549</accession>
<feature type="compositionally biased region" description="Basic and acidic residues" evidence="1">
    <location>
        <begin position="63"/>
        <end position="75"/>
    </location>
</feature>
<gene>
    <name evidence="2" type="ORF">HPP92_010965</name>
</gene>
<sequence length="212" mass="23641">MERLVEILNWMGPEEEEIRRAAAIIVSKLAGKKQNALRVSGDSWGHGSIASLLYTGHESNATRPEEISHKQDPRHRGVTITSPSTSLACRFSKKLANDHEIAERSATPEPPPQDNRSHRPLPQSPLPEVSRRRHSGGEASAPGRQDARRNHLPQWPAASAGDLRERLHGEQHPRHTSAWWEEDRPLQRLGVEILTCLAMDAEARERIGATGE</sequence>
<dbReference type="AlphaFoldDB" id="A0A835R549"/>
<reference evidence="2 3" key="1">
    <citation type="journal article" date="2020" name="Nat. Food">
        <title>A phased Vanilla planifolia genome enables genetic improvement of flavour and production.</title>
        <authorList>
            <person name="Hasing T."/>
            <person name="Tang H."/>
            <person name="Brym M."/>
            <person name="Khazi F."/>
            <person name="Huang T."/>
            <person name="Chambers A.H."/>
        </authorList>
    </citation>
    <scope>NUCLEOTIDE SEQUENCE [LARGE SCALE GENOMIC DNA]</scope>
    <source>
        <tissue evidence="2">Leaf</tissue>
    </source>
</reference>
<evidence type="ECO:0000313" key="2">
    <source>
        <dbReference type="EMBL" id="KAG0482881.1"/>
    </source>
</evidence>
<dbReference type="PANTHER" id="PTHR33115:SF50">
    <property type="entry name" value="ARM REPEAT SUPERFAMILY PROTEIN"/>
    <property type="match status" value="1"/>
</dbReference>
<dbReference type="Proteomes" id="UP000639772">
    <property type="component" value="Unassembled WGS sequence"/>
</dbReference>
<comment type="caution">
    <text evidence="2">The sequence shown here is derived from an EMBL/GenBank/DDBJ whole genome shotgun (WGS) entry which is preliminary data.</text>
</comment>
<name>A0A835R549_VANPL</name>
<evidence type="ECO:0000313" key="3">
    <source>
        <dbReference type="Proteomes" id="UP000639772"/>
    </source>
</evidence>
<proteinExistence type="predicted"/>